<feature type="region of interest" description="Disordered" evidence="8">
    <location>
        <begin position="1"/>
        <end position="22"/>
    </location>
</feature>
<evidence type="ECO:0000259" key="9">
    <source>
        <dbReference type="PROSITE" id="PS50048"/>
    </source>
</evidence>
<dbReference type="CDD" id="cd12148">
    <property type="entry name" value="fungal_TF_MHR"/>
    <property type="match status" value="1"/>
</dbReference>
<dbReference type="SUPFAM" id="SSF57701">
    <property type="entry name" value="Zn2/Cys6 DNA-binding domain"/>
    <property type="match status" value="1"/>
</dbReference>
<dbReference type="PROSITE" id="PS50048">
    <property type="entry name" value="ZN2_CY6_FUNGAL_2"/>
    <property type="match status" value="1"/>
</dbReference>
<evidence type="ECO:0000256" key="1">
    <source>
        <dbReference type="ARBA" id="ARBA00004123"/>
    </source>
</evidence>
<dbReference type="VEuPathDB" id="FungiDB:SPSK_01523"/>
<dbReference type="Proteomes" id="UP000033710">
    <property type="component" value="Unassembled WGS sequence"/>
</dbReference>
<evidence type="ECO:0000313" key="10">
    <source>
        <dbReference type="EMBL" id="KJR87582.1"/>
    </source>
</evidence>
<dbReference type="GeneID" id="27663711"/>
<keyword evidence="5" id="KW-0238">DNA-binding</keyword>
<dbReference type="InterPro" id="IPR001138">
    <property type="entry name" value="Zn2Cys6_DnaBD"/>
</dbReference>
<reference evidence="10 11" key="1">
    <citation type="journal article" date="2014" name="BMC Genomics">
        <title>Comparative genomics of the major fungal agents of human and animal Sporotrichosis: Sporothrix schenckii and Sporothrix brasiliensis.</title>
        <authorList>
            <person name="Teixeira M.M."/>
            <person name="de Almeida L.G."/>
            <person name="Kubitschek-Barreira P."/>
            <person name="Alves F.L."/>
            <person name="Kioshima E.S."/>
            <person name="Abadio A.K."/>
            <person name="Fernandes L."/>
            <person name="Derengowski L.S."/>
            <person name="Ferreira K.S."/>
            <person name="Souza R.C."/>
            <person name="Ruiz J.C."/>
            <person name="de Andrade N.C."/>
            <person name="Paes H.C."/>
            <person name="Nicola A.M."/>
            <person name="Albuquerque P."/>
            <person name="Gerber A.L."/>
            <person name="Martins V.P."/>
            <person name="Peconick L.D."/>
            <person name="Neto A.V."/>
            <person name="Chaucanez C.B."/>
            <person name="Silva P.A."/>
            <person name="Cunha O.L."/>
            <person name="de Oliveira F.F."/>
            <person name="dos Santos T.C."/>
            <person name="Barros A.L."/>
            <person name="Soares M.A."/>
            <person name="de Oliveira L.M."/>
            <person name="Marini M.M."/>
            <person name="Villalobos-Duno H."/>
            <person name="Cunha M.M."/>
            <person name="de Hoog S."/>
            <person name="da Silveira J.F."/>
            <person name="Henrissat B."/>
            <person name="Nino-Vega G.A."/>
            <person name="Cisalpino P.S."/>
            <person name="Mora-Montes H.M."/>
            <person name="Almeida S.R."/>
            <person name="Stajich J.E."/>
            <person name="Lopes-Bezerra L.M."/>
            <person name="Vasconcelos A.T."/>
            <person name="Felipe M.S."/>
        </authorList>
    </citation>
    <scope>NUCLEOTIDE SEQUENCE [LARGE SCALE GENOMIC DNA]</scope>
    <source>
        <strain evidence="10 11">1099-18</strain>
    </source>
</reference>
<dbReference type="RefSeq" id="XP_016590258.1">
    <property type="nucleotide sequence ID" value="XM_016728434.1"/>
</dbReference>
<dbReference type="InterPro" id="IPR052202">
    <property type="entry name" value="Yeast_MetPath_Reg"/>
</dbReference>
<dbReference type="GO" id="GO:0005634">
    <property type="term" value="C:nucleus"/>
    <property type="evidence" value="ECO:0007669"/>
    <property type="project" value="UniProtKB-SubCell"/>
</dbReference>
<feature type="region of interest" description="Disordered" evidence="8">
    <location>
        <begin position="76"/>
        <end position="100"/>
    </location>
</feature>
<dbReference type="GO" id="GO:0000981">
    <property type="term" value="F:DNA-binding transcription factor activity, RNA polymerase II-specific"/>
    <property type="evidence" value="ECO:0007669"/>
    <property type="project" value="InterPro"/>
</dbReference>
<gene>
    <name evidence="10" type="ORF">SPSK_01523</name>
</gene>
<comment type="subcellular location">
    <subcellularLocation>
        <location evidence="1">Nucleus</location>
    </subcellularLocation>
</comment>
<dbReference type="PANTHER" id="PTHR47782">
    <property type="entry name" value="ZN(II)2CYS6 TRANSCRIPTION FACTOR (EUROFUNG)-RELATED"/>
    <property type="match status" value="1"/>
</dbReference>
<keyword evidence="4" id="KW-0805">Transcription regulation</keyword>
<feature type="region of interest" description="Disordered" evidence="8">
    <location>
        <begin position="246"/>
        <end position="267"/>
    </location>
</feature>
<feature type="region of interest" description="Disordered" evidence="8">
    <location>
        <begin position="621"/>
        <end position="644"/>
    </location>
</feature>
<evidence type="ECO:0000256" key="4">
    <source>
        <dbReference type="ARBA" id="ARBA00023015"/>
    </source>
</evidence>
<feature type="compositionally biased region" description="Polar residues" evidence="8">
    <location>
        <begin position="1"/>
        <end position="15"/>
    </location>
</feature>
<dbReference type="PROSITE" id="PS00463">
    <property type="entry name" value="ZN2_CY6_FUNGAL_1"/>
    <property type="match status" value="1"/>
</dbReference>
<evidence type="ECO:0000313" key="11">
    <source>
        <dbReference type="Proteomes" id="UP000033710"/>
    </source>
</evidence>
<feature type="domain" description="Zn(2)-C6 fungal-type" evidence="9">
    <location>
        <begin position="26"/>
        <end position="56"/>
    </location>
</feature>
<dbReference type="AlphaFoldDB" id="A0A0F2MD61"/>
<evidence type="ECO:0000256" key="7">
    <source>
        <dbReference type="ARBA" id="ARBA00023242"/>
    </source>
</evidence>
<keyword evidence="3" id="KW-0862">Zinc</keyword>
<keyword evidence="7" id="KW-0539">Nucleus</keyword>
<evidence type="ECO:0000256" key="8">
    <source>
        <dbReference type="SAM" id="MobiDB-lite"/>
    </source>
</evidence>
<dbReference type="SMART" id="SM00066">
    <property type="entry name" value="GAL4"/>
    <property type="match status" value="1"/>
</dbReference>
<comment type="caution">
    <text evidence="10">The sequence shown here is derived from an EMBL/GenBank/DDBJ whole genome shotgun (WGS) entry which is preliminary data.</text>
</comment>
<feature type="compositionally biased region" description="Polar residues" evidence="8">
    <location>
        <begin position="248"/>
        <end position="260"/>
    </location>
</feature>
<dbReference type="PANTHER" id="PTHR47782:SF12">
    <property type="entry name" value="ZN(II)2CYS6 TRANSCRIPTION FACTOR (EUROFUNG)"/>
    <property type="match status" value="1"/>
</dbReference>
<dbReference type="EMBL" id="AXCR01000005">
    <property type="protein sequence ID" value="KJR87582.1"/>
    <property type="molecule type" value="Genomic_DNA"/>
</dbReference>
<keyword evidence="2" id="KW-0479">Metal-binding</keyword>
<dbReference type="Pfam" id="PF00172">
    <property type="entry name" value="Zn_clus"/>
    <property type="match status" value="1"/>
</dbReference>
<dbReference type="Gene3D" id="4.10.240.10">
    <property type="entry name" value="Zn(2)-C6 fungal-type DNA-binding domain"/>
    <property type="match status" value="1"/>
</dbReference>
<dbReference type="InterPro" id="IPR036864">
    <property type="entry name" value="Zn2-C6_fun-type_DNA-bd_sf"/>
</dbReference>
<accession>A0A0F2MD61</accession>
<evidence type="ECO:0000256" key="6">
    <source>
        <dbReference type="ARBA" id="ARBA00023163"/>
    </source>
</evidence>
<protein>
    <recommendedName>
        <fullName evidence="9">Zn(2)-C6 fungal-type domain-containing protein</fullName>
    </recommendedName>
</protein>
<reference evidence="10 11" key="2">
    <citation type="journal article" date="2015" name="Eukaryot. Cell">
        <title>Asexual propagation of a virulent clone complex in a human and feline outbreak of sporotrichosis.</title>
        <authorList>
            <person name="Teixeira Mde M."/>
            <person name="Rodrigues A.M."/>
            <person name="Tsui C.K."/>
            <person name="de Almeida L.G."/>
            <person name="Van Diepeningen A.D."/>
            <person name="van den Ende B.G."/>
            <person name="Fernandes G.F."/>
            <person name="Kano R."/>
            <person name="Hamelin R.C."/>
            <person name="Lopes-Bezerra L.M."/>
            <person name="Vasconcelos A.T."/>
            <person name="de Hoog S."/>
            <person name="de Camargo Z.P."/>
            <person name="Felipe M.S."/>
        </authorList>
    </citation>
    <scope>NUCLEOTIDE SEQUENCE [LARGE SCALE GENOMIC DNA]</scope>
    <source>
        <strain evidence="10 11">1099-18</strain>
    </source>
</reference>
<evidence type="ECO:0000256" key="3">
    <source>
        <dbReference type="ARBA" id="ARBA00022833"/>
    </source>
</evidence>
<evidence type="ECO:0000256" key="2">
    <source>
        <dbReference type="ARBA" id="ARBA00022723"/>
    </source>
</evidence>
<dbReference type="CDD" id="cd00067">
    <property type="entry name" value="GAL4"/>
    <property type="match status" value="1"/>
</dbReference>
<dbReference type="GO" id="GO:0043565">
    <property type="term" value="F:sequence-specific DNA binding"/>
    <property type="evidence" value="ECO:0007669"/>
    <property type="project" value="TreeGrafter"/>
</dbReference>
<sequence length="724" mass="78265">MSTARPGSPATSGSRRPNKRPRVLVACQRCKTRRQRCDNGSPSCGNCARSDAACLYGDRTAYPPSYVKALEARVKELEGRSPTSTDKPETGTPASSAGGDRLVTGMGLLSSCAAAEPHYFGFSAGLSLAHFVQVALDFGSVASEDVVSLPLLTDRPFANKALNQAPNQADTAVPASLPAPCTGTAYIRAYLQLIHPLYPFLDRRQLWALHSGATGRTRAQVDPMDAALLHLVYAIGSRCLQLLGKETSLPSTSPPQNDKNGTPDPEGHFLRAMQIIGDGLQFTSVRSIELTLLLAIQSMRSPSGTSVWHLAGLAVRQCIELGLHRQRAVRGGDAAVDEHRRRLFWSVYIFERKTALVLGRPFALSDEEIDAPMPGRCELQDGDGTNVRFHCAHIELYQLHTQIRLALYQLKRGGQGHRLQLTRTISTLLGELDAWKESVLQTFDPVRDRPSVVVEVSTDSPPADLDRGPCTLTRQTELLLEFHKARRSLLQPLMTEGRLDMSTGTGTGTGTGTDAGNWANYAAVADASGQICQLYRRLHRLAPVPFSLRDLHAIFVAGFTLIYAVCSAPALYTERGSSCARDLGACSTLLYVIAEQWASAKKYRDAFEVVAEKMEASVARYEREGGHRGPRSQSLSGSMADGETEERPVMLTADNTNIGAGPVEGVPYGPVAADVTKPVDVDELGGHGTSGMSAGIELDLESDIYGIEGLLSSEGLDWFTEAVF</sequence>
<dbReference type="Pfam" id="PF04082">
    <property type="entry name" value="Fungal_trans"/>
    <property type="match status" value="1"/>
</dbReference>
<name>A0A0F2MD61_SPOSC</name>
<dbReference type="OrthoDB" id="189997at2759"/>
<dbReference type="GO" id="GO:0008270">
    <property type="term" value="F:zinc ion binding"/>
    <property type="evidence" value="ECO:0007669"/>
    <property type="project" value="InterPro"/>
</dbReference>
<dbReference type="GO" id="GO:0006351">
    <property type="term" value="P:DNA-templated transcription"/>
    <property type="evidence" value="ECO:0007669"/>
    <property type="project" value="InterPro"/>
</dbReference>
<keyword evidence="6" id="KW-0804">Transcription</keyword>
<dbReference type="GO" id="GO:0045944">
    <property type="term" value="P:positive regulation of transcription by RNA polymerase II"/>
    <property type="evidence" value="ECO:0007669"/>
    <property type="project" value="TreeGrafter"/>
</dbReference>
<dbReference type="InterPro" id="IPR007219">
    <property type="entry name" value="XnlR_reg_dom"/>
</dbReference>
<evidence type="ECO:0000256" key="5">
    <source>
        <dbReference type="ARBA" id="ARBA00023125"/>
    </source>
</evidence>
<dbReference type="SMART" id="SM00906">
    <property type="entry name" value="Fungal_trans"/>
    <property type="match status" value="1"/>
</dbReference>
<dbReference type="KEGG" id="ssck:SPSK_01523"/>
<organism evidence="10 11">
    <name type="scientific">Sporothrix schenckii 1099-18</name>
    <dbReference type="NCBI Taxonomy" id="1397361"/>
    <lineage>
        <taxon>Eukaryota</taxon>
        <taxon>Fungi</taxon>
        <taxon>Dikarya</taxon>
        <taxon>Ascomycota</taxon>
        <taxon>Pezizomycotina</taxon>
        <taxon>Sordariomycetes</taxon>
        <taxon>Sordariomycetidae</taxon>
        <taxon>Ophiostomatales</taxon>
        <taxon>Ophiostomataceae</taxon>
        <taxon>Sporothrix</taxon>
    </lineage>
</organism>
<proteinExistence type="predicted"/>